<sequence length="244" mass="27320">CVPSSYLPLCNTHLQLVRRLRSERQQNKVPAEPTLSHAHAQRGYFGVASPNTMEGHAHPHKDGRTCPKSWQESVNMTVCVFKCVCSVTKGFQSHNKTCACVMINTRTKEVCPLSCYQLTGDSQACLQAVCPTFPQTPKRSPTHTRSVESRRQPSFSSESLELNLVQKSNPQKVLGELELEDRFLKVLDRQVEGRLTTHWQDTHHCTLVGIKPALSKATLPSHCFQTLIGYLRGASAQRQDLCSH</sequence>
<comment type="caution">
    <text evidence="2">The sequence shown here is derived from an EMBL/GenBank/DDBJ whole genome shotgun (WGS) entry which is preliminary data.</text>
</comment>
<name>A0AAV9RQ79_9TELE</name>
<evidence type="ECO:0000313" key="2">
    <source>
        <dbReference type="EMBL" id="KAK5611205.1"/>
    </source>
</evidence>
<dbReference type="Proteomes" id="UP001311232">
    <property type="component" value="Unassembled WGS sequence"/>
</dbReference>
<feature type="region of interest" description="Disordered" evidence="1">
    <location>
        <begin position="135"/>
        <end position="155"/>
    </location>
</feature>
<proteinExistence type="predicted"/>
<feature type="non-terminal residue" evidence="2">
    <location>
        <position position="1"/>
    </location>
</feature>
<reference evidence="2 3" key="1">
    <citation type="submission" date="2021-06" db="EMBL/GenBank/DDBJ databases">
        <authorList>
            <person name="Palmer J.M."/>
        </authorList>
    </citation>
    <scope>NUCLEOTIDE SEQUENCE [LARGE SCALE GENOMIC DNA]</scope>
    <source>
        <strain evidence="2 3">MEX-2019</strain>
        <tissue evidence="2">Muscle</tissue>
    </source>
</reference>
<dbReference type="EMBL" id="JAHHUM010001495">
    <property type="protein sequence ID" value="KAK5611205.1"/>
    <property type="molecule type" value="Genomic_DNA"/>
</dbReference>
<evidence type="ECO:0000313" key="3">
    <source>
        <dbReference type="Proteomes" id="UP001311232"/>
    </source>
</evidence>
<gene>
    <name evidence="2" type="ORF">CRENBAI_020465</name>
</gene>
<organism evidence="2 3">
    <name type="scientific">Crenichthys baileyi</name>
    <name type="common">White River springfish</name>
    <dbReference type="NCBI Taxonomy" id="28760"/>
    <lineage>
        <taxon>Eukaryota</taxon>
        <taxon>Metazoa</taxon>
        <taxon>Chordata</taxon>
        <taxon>Craniata</taxon>
        <taxon>Vertebrata</taxon>
        <taxon>Euteleostomi</taxon>
        <taxon>Actinopterygii</taxon>
        <taxon>Neopterygii</taxon>
        <taxon>Teleostei</taxon>
        <taxon>Neoteleostei</taxon>
        <taxon>Acanthomorphata</taxon>
        <taxon>Ovalentaria</taxon>
        <taxon>Atherinomorphae</taxon>
        <taxon>Cyprinodontiformes</taxon>
        <taxon>Goodeidae</taxon>
        <taxon>Crenichthys</taxon>
    </lineage>
</organism>
<evidence type="ECO:0000256" key="1">
    <source>
        <dbReference type="SAM" id="MobiDB-lite"/>
    </source>
</evidence>
<keyword evidence="3" id="KW-1185">Reference proteome</keyword>
<accession>A0AAV9RQ79</accession>
<protein>
    <submittedName>
        <fullName evidence="2">Uncharacterized protein</fullName>
    </submittedName>
</protein>
<dbReference type="AlphaFoldDB" id="A0AAV9RQ79"/>